<comment type="caution">
    <text evidence="2">The sequence shown here is derived from an EMBL/GenBank/DDBJ whole genome shotgun (WGS) entry which is preliminary data.</text>
</comment>
<accession>A0A561S9Q4</accession>
<protein>
    <submittedName>
        <fullName evidence="2">Uncharacterized protein DUF4328</fullName>
    </submittedName>
</protein>
<sequence length="131" mass="14232">MVADAIVRSVWIRWCWTSAEALAPGSRRSGRGWVAGVWFVPLVRLWLPRRVVLDLRRAGGLPDGRFVNAWWGVGMAVCVGAAVSGFRGLHRVAALVECVLALVRMVAFVRMVEALALPLIPGLGERASQSA</sequence>
<dbReference type="Proteomes" id="UP000317940">
    <property type="component" value="Unassembled WGS sequence"/>
</dbReference>
<evidence type="ECO:0000313" key="2">
    <source>
        <dbReference type="EMBL" id="TWF71602.1"/>
    </source>
</evidence>
<feature type="domain" description="DUF4328" evidence="1">
    <location>
        <begin position="2"/>
        <end position="117"/>
    </location>
</feature>
<dbReference type="AlphaFoldDB" id="A0A561S9Q4"/>
<dbReference type="OrthoDB" id="4174975at2"/>
<evidence type="ECO:0000313" key="3">
    <source>
        <dbReference type="Proteomes" id="UP000317940"/>
    </source>
</evidence>
<gene>
    <name evidence="2" type="ORF">FHX73_19232</name>
</gene>
<reference evidence="2 3" key="1">
    <citation type="submission" date="2019-06" db="EMBL/GenBank/DDBJ databases">
        <title>Sequencing the genomes of 1000 actinobacteria strains.</title>
        <authorList>
            <person name="Klenk H.-P."/>
        </authorList>
    </citation>
    <scope>NUCLEOTIDE SEQUENCE [LARGE SCALE GENOMIC DNA]</scope>
    <source>
        <strain evidence="2 3">DSM 44826</strain>
    </source>
</reference>
<dbReference type="InterPro" id="IPR025565">
    <property type="entry name" value="DUF4328"/>
</dbReference>
<dbReference type="Pfam" id="PF14219">
    <property type="entry name" value="DUF4328"/>
    <property type="match status" value="1"/>
</dbReference>
<name>A0A561S9Q4_9ACTN</name>
<evidence type="ECO:0000259" key="1">
    <source>
        <dbReference type="Pfam" id="PF14219"/>
    </source>
</evidence>
<organism evidence="2 3">
    <name type="scientific">Kitasatospora viridis</name>
    <dbReference type="NCBI Taxonomy" id="281105"/>
    <lineage>
        <taxon>Bacteria</taxon>
        <taxon>Bacillati</taxon>
        <taxon>Actinomycetota</taxon>
        <taxon>Actinomycetes</taxon>
        <taxon>Kitasatosporales</taxon>
        <taxon>Streptomycetaceae</taxon>
        <taxon>Kitasatospora</taxon>
    </lineage>
</organism>
<keyword evidence="3" id="KW-1185">Reference proteome</keyword>
<dbReference type="EMBL" id="VIWT01000009">
    <property type="protein sequence ID" value="TWF71602.1"/>
    <property type="molecule type" value="Genomic_DNA"/>
</dbReference>
<proteinExistence type="predicted"/>